<sequence>MFDQVNHPPGLTWPNSQHLVCKIVMLRRMSSKDVLYPSMTSKDKPSMDSYGPRRIHHPSRYMILRPELLILRAYYLFMVYIYHVMVQFTEVLQVLFIVHVSEPRSCREHFSLVKGCNRQMLKFLQFLKPEFITFILSRIL</sequence>
<reference evidence="3" key="1">
    <citation type="journal article" date="2017" name="Nature">
        <title>The sunflower genome provides insights into oil metabolism, flowering and Asterid evolution.</title>
        <authorList>
            <person name="Badouin H."/>
            <person name="Gouzy J."/>
            <person name="Grassa C.J."/>
            <person name="Murat F."/>
            <person name="Staton S.E."/>
            <person name="Cottret L."/>
            <person name="Lelandais-Briere C."/>
            <person name="Owens G.L."/>
            <person name="Carrere S."/>
            <person name="Mayjonade B."/>
            <person name="Legrand L."/>
            <person name="Gill N."/>
            <person name="Kane N.C."/>
            <person name="Bowers J.E."/>
            <person name="Hubner S."/>
            <person name="Bellec A."/>
            <person name="Berard A."/>
            <person name="Berges H."/>
            <person name="Blanchet N."/>
            <person name="Boniface M.C."/>
            <person name="Brunel D."/>
            <person name="Catrice O."/>
            <person name="Chaidir N."/>
            <person name="Claudel C."/>
            <person name="Donnadieu C."/>
            <person name="Faraut T."/>
            <person name="Fievet G."/>
            <person name="Helmstetter N."/>
            <person name="King M."/>
            <person name="Knapp S.J."/>
            <person name="Lai Z."/>
            <person name="Le Paslier M.C."/>
            <person name="Lippi Y."/>
            <person name="Lorenzon L."/>
            <person name="Mandel J.R."/>
            <person name="Marage G."/>
            <person name="Marchand G."/>
            <person name="Marquand E."/>
            <person name="Bret-Mestries E."/>
            <person name="Morien E."/>
            <person name="Nambeesan S."/>
            <person name="Nguyen T."/>
            <person name="Pegot-Espagnet P."/>
            <person name="Pouilly N."/>
            <person name="Raftis F."/>
            <person name="Sallet E."/>
            <person name="Schiex T."/>
            <person name="Thomas J."/>
            <person name="Vandecasteele C."/>
            <person name="Vares D."/>
            <person name="Vear F."/>
            <person name="Vautrin S."/>
            <person name="Crespi M."/>
            <person name="Mangin B."/>
            <person name="Burke J.M."/>
            <person name="Salse J."/>
            <person name="Munos S."/>
            <person name="Vincourt P."/>
            <person name="Rieseberg L.H."/>
            <person name="Langlade N.B."/>
        </authorList>
    </citation>
    <scope>NUCLEOTIDE SEQUENCE [LARGE SCALE GENOMIC DNA]</scope>
    <source>
        <strain evidence="3">cv. SF193</strain>
    </source>
</reference>
<organism evidence="2 3">
    <name type="scientific">Helianthus annuus</name>
    <name type="common">Common sunflower</name>
    <dbReference type="NCBI Taxonomy" id="4232"/>
    <lineage>
        <taxon>Eukaryota</taxon>
        <taxon>Viridiplantae</taxon>
        <taxon>Streptophyta</taxon>
        <taxon>Embryophyta</taxon>
        <taxon>Tracheophyta</taxon>
        <taxon>Spermatophyta</taxon>
        <taxon>Magnoliopsida</taxon>
        <taxon>eudicotyledons</taxon>
        <taxon>Gunneridae</taxon>
        <taxon>Pentapetalae</taxon>
        <taxon>asterids</taxon>
        <taxon>campanulids</taxon>
        <taxon>Asterales</taxon>
        <taxon>Asteraceae</taxon>
        <taxon>Asteroideae</taxon>
        <taxon>Heliantheae alliance</taxon>
        <taxon>Heliantheae</taxon>
        <taxon>Helianthus</taxon>
    </lineage>
</organism>
<dbReference type="AlphaFoldDB" id="A0A251S8F0"/>
<keyword evidence="1" id="KW-1133">Transmembrane helix</keyword>
<proteinExistence type="predicted"/>
<protein>
    <submittedName>
        <fullName evidence="2">Uncharacterized protein</fullName>
    </submittedName>
</protein>
<dbReference type="EMBL" id="CM007904">
    <property type="protein sequence ID" value="OTF95126.1"/>
    <property type="molecule type" value="Genomic_DNA"/>
</dbReference>
<keyword evidence="1" id="KW-0472">Membrane</keyword>
<dbReference type="InParanoid" id="A0A251S8F0"/>
<feature type="transmembrane region" description="Helical" evidence="1">
    <location>
        <begin position="74"/>
        <end position="98"/>
    </location>
</feature>
<accession>A0A251S8F0</accession>
<evidence type="ECO:0000313" key="3">
    <source>
        <dbReference type="Proteomes" id="UP000215914"/>
    </source>
</evidence>
<gene>
    <name evidence="2" type="ORF">HannXRQ_Chr15g0479671</name>
</gene>
<keyword evidence="3" id="KW-1185">Reference proteome</keyword>
<name>A0A251S8F0_HELAN</name>
<evidence type="ECO:0000313" key="2">
    <source>
        <dbReference type="EMBL" id="OTF95126.1"/>
    </source>
</evidence>
<dbReference type="Proteomes" id="UP000215914">
    <property type="component" value="Chromosome 15"/>
</dbReference>
<keyword evidence="1" id="KW-0812">Transmembrane</keyword>
<evidence type="ECO:0000256" key="1">
    <source>
        <dbReference type="SAM" id="Phobius"/>
    </source>
</evidence>